<reference evidence="9 10" key="1">
    <citation type="journal article" date="2016" name="Front. Microbiol.">
        <title>Comprehensive Phylogenetic Analysis of Bovine Non-aureus Staphylococci Species Based on Whole-Genome Sequencing.</title>
        <authorList>
            <person name="Naushad S."/>
            <person name="Barkema H.W."/>
            <person name="Luby C."/>
            <person name="Condas L.A."/>
            <person name="Nobrega D.B."/>
            <person name="Carson D.A."/>
            <person name="De Buck J."/>
        </authorList>
    </citation>
    <scope>NUCLEOTIDE SEQUENCE [LARGE SCALE GENOMIC DNA]</scope>
    <source>
        <strain evidence="9 10">SNUC 1231</strain>
    </source>
</reference>
<accession>A0A9Q6HNI6</accession>
<feature type="binding site" evidence="5">
    <location>
        <begin position="8"/>
        <end position="13"/>
    </location>
    <ligand>
        <name>NAD(+)</name>
        <dbReference type="ChEBI" id="CHEBI:57540"/>
    </ligand>
</feature>
<evidence type="ECO:0000256" key="4">
    <source>
        <dbReference type="PIRSR" id="PIRSR000102-1"/>
    </source>
</evidence>
<dbReference type="PANTHER" id="PTHR43128">
    <property type="entry name" value="L-2-HYDROXYCARBOXYLATE DEHYDROGENASE (NAD(P)(+))"/>
    <property type="match status" value="1"/>
</dbReference>
<dbReference type="InterPro" id="IPR001236">
    <property type="entry name" value="Lactate/malate_DH_N"/>
</dbReference>
<dbReference type="RefSeq" id="WP_073505452.1">
    <property type="nucleotide sequence ID" value="NZ_CP018199.1"/>
</dbReference>
<dbReference type="PANTHER" id="PTHR43128:SF16">
    <property type="entry name" value="L-LACTATE DEHYDROGENASE"/>
    <property type="match status" value="1"/>
</dbReference>
<evidence type="ECO:0000313" key="9">
    <source>
        <dbReference type="EMBL" id="PTI75206.1"/>
    </source>
</evidence>
<dbReference type="Gene3D" id="3.40.50.720">
    <property type="entry name" value="NAD(P)-binding Rossmann-like Domain"/>
    <property type="match status" value="1"/>
</dbReference>
<dbReference type="InterPro" id="IPR001557">
    <property type="entry name" value="L-lactate/malate_DH"/>
</dbReference>
<dbReference type="InterPro" id="IPR015955">
    <property type="entry name" value="Lactate_DH/Glyco_Ohase_4_C"/>
</dbReference>
<dbReference type="Pfam" id="PF00056">
    <property type="entry name" value="Ldh_1_N"/>
    <property type="match status" value="1"/>
</dbReference>
<evidence type="ECO:0000256" key="1">
    <source>
        <dbReference type="ARBA" id="ARBA00006054"/>
    </source>
</evidence>
<dbReference type="SUPFAM" id="SSF51735">
    <property type="entry name" value="NAD(P)-binding Rossmann-fold domains"/>
    <property type="match status" value="1"/>
</dbReference>
<feature type="binding site" evidence="5">
    <location>
        <begin position="119"/>
        <end position="121"/>
    </location>
    <ligand>
        <name>NAD(+)</name>
        <dbReference type="ChEBI" id="CHEBI:57540"/>
    </ligand>
</feature>
<keyword evidence="2 6" id="KW-0560">Oxidoreductase</keyword>
<dbReference type="SUPFAM" id="SSF56327">
    <property type="entry name" value="LDH C-terminal domain-like"/>
    <property type="match status" value="1"/>
</dbReference>
<comment type="similarity">
    <text evidence="1">Belongs to the LDH/MDH superfamily. LDH family.</text>
</comment>
<dbReference type="InterPro" id="IPR036291">
    <property type="entry name" value="NAD(P)-bd_dom_sf"/>
</dbReference>
<evidence type="ECO:0000256" key="5">
    <source>
        <dbReference type="PIRSR" id="PIRSR000102-3"/>
    </source>
</evidence>
<sequence>MSKLGIVGLGRVGSQILTDIQNLNLFAEIILIDTNKEVASGEALDHSHIQGLSNSTNIDIRVGDYPELADASFIIIASSAPTDPNEGDRVLLAQDNRQMIEAVMAQIQQVTQEAIVILISNPVDTITYIANRFDYPTHKLIGTGTSLETSRFKTLIANHYKIDPKNVEAFVIGEHGQHAVPVWSKVRIHGMSLDEFEALTDVPEIDKANISAKVDQVSMDVFYQKGWTNAAISKVTVNIIQAIALNQRSIIPLTTINYEFGLTDSAFSLPTLIDKEGVIQRFEIKLNQSEWIQLKAAHQYIKQTIKKVSKTDK</sequence>
<evidence type="ECO:0000256" key="6">
    <source>
        <dbReference type="RuleBase" id="RU003369"/>
    </source>
</evidence>
<feature type="active site" description="Proton acceptor" evidence="4">
    <location>
        <position position="175"/>
    </location>
</feature>
<dbReference type="Gene3D" id="3.90.110.10">
    <property type="entry name" value="Lactate dehydrogenase/glycoside hydrolase, family 4, C-terminal"/>
    <property type="match status" value="1"/>
</dbReference>
<dbReference type="GO" id="GO:0004459">
    <property type="term" value="F:L-lactate dehydrogenase (NAD+) activity"/>
    <property type="evidence" value="ECO:0007669"/>
    <property type="project" value="TreeGrafter"/>
</dbReference>
<evidence type="ECO:0000256" key="3">
    <source>
        <dbReference type="ARBA" id="ARBA00023027"/>
    </source>
</evidence>
<evidence type="ECO:0000259" key="7">
    <source>
        <dbReference type="Pfam" id="PF00056"/>
    </source>
</evidence>
<dbReference type="Pfam" id="PF02866">
    <property type="entry name" value="Ldh_1_C"/>
    <property type="match status" value="1"/>
</dbReference>
<dbReference type="GO" id="GO:0006089">
    <property type="term" value="P:lactate metabolic process"/>
    <property type="evidence" value="ECO:0007669"/>
    <property type="project" value="TreeGrafter"/>
</dbReference>
<feature type="binding site" evidence="5">
    <location>
        <position position="33"/>
    </location>
    <ligand>
        <name>NAD(+)</name>
        <dbReference type="ChEBI" id="CHEBI:57540"/>
    </ligand>
</feature>
<name>A0A9Q6HNI6_9STAP</name>
<gene>
    <name evidence="9" type="ORF">BU058_08350</name>
</gene>
<dbReference type="PRINTS" id="PR00086">
    <property type="entry name" value="LLDHDRGNASE"/>
</dbReference>
<keyword evidence="3 5" id="KW-0520">NAD</keyword>
<dbReference type="EMBL" id="PZFQ01000025">
    <property type="protein sequence ID" value="PTI75206.1"/>
    <property type="molecule type" value="Genomic_DNA"/>
</dbReference>
<proteinExistence type="inferred from homology"/>
<evidence type="ECO:0000313" key="10">
    <source>
        <dbReference type="Proteomes" id="UP000241960"/>
    </source>
</evidence>
<evidence type="ECO:0000256" key="2">
    <source>
        <dbReference type="ARBA" id="ARBA00023002"/>
    </source>
</evidence>
<organism evidence="9 10">
    <name type="scientific">Staphylococcus succinus</name>
    <dbReference type="NCBI Taxonomy" id="61015"/>
    <lineage>
        <taxon>Bacteria</taxon>
        <taxon>Bacillati</taxon>
        <taxon>Bacillota</taxon>
        <taxon>Bacilli</taxon>
        <taxon>Bacillales</taxon>
        <taxon>Staphylococcaceae</taxon>
        <taxon>Staphylococcus</taxon>
    </lineage>
</organism>
<dbReference type="InterPro" id="IPR022383">
    <property type="entry name" value="Lactate/malate_DH_C"/>
</dbReference>
<dbReference type="PIRSF" id="PIRSF000102">
    <property type="entry name" value="Lac_mal_DH"/>
    <property type="match status" value="1"/>
</dbReference>
<feature type="binding site" evidence="5">
    <location>
        <position position="96"/>
    </location>
    <ligand>
        <name>NAD(+)</name>
        <dbReference type="ChEBI" id="CHEBI:57540"/>
    </ligand>
</feature>
<comment type="caution">
    <text evidence="9">The sequence shown here is derived from an EMBL/GenBank/DDBJ whole genome shotgun (WGS) entry which is preliminary data.</text>
</comment>
<protein>
    <submittedName>
        <fullName evidence="9">Lactate dehydrogenase</fullName>
    </submittedName>
</protein>
<dbReference type="Proteomes" id="UP000241960">
    <property type="component" value="Unassembled WGS sequence"/>
</dbReference>
<evidence type="ECO:0000259" key="8">
    <source>
        <dbReference type="Pfam" id="PF02866"/>
    </source>
</evidence>
<feature type="domain" description="Lactate/malate dehydrogenase C-terminal" evidence="8">
    <location>
        <begin position="145"/>
        <end position="309"/>
    </location>
</feature>
<dbReference type="AlphaFoldDB" id="A0A9Q6HNI6"/>
<feature type="domain" description="Lactate/malate dehydrogenase N-terminal" evidence="7">
    <location>
        <begin position="3"/>
        <end position="142"/>
    </location>
</feature>